<name>A0AAQ3WAF0_9ENTE</name>
<evidence type="ECO:0000313" key="11">
    <source>
        <dbReference type="Proteomes" id="UP000194948"/>
    </source>
</evidence>
<dbReference type="GO" id="GO:0004351">
    <property type="term" value="F:glutamate decarboxylase activity"/>
    <property type="evidence" value="ECO:0007669"/>
    <property type="project" value="UniProtKB-EC"/>
</dbReference>
<evidence type="ECO:0000256" key="3">
    <source>
        <dbReference type="ARBA" id="ARBA00012421"/>
    </source>
</evidence>
<dbReference type="GO" id="GO:0030170">
    <property type="term" value="F:pyridoxal phosphate binding"/>
    <property type="evidence" value="ECO:0007669"/>
    <property type="project" value="InterPro"/>
</dbReference>
<evidence type="ECO:0000313" key="10">
    <source>
        <dbReference type="EMBL" id="WYK01710.1"/>
    </source>
</evidence>
<organism evidence="10 11">
    <name type="scientific">Candidatus Enterococcus palustris</name>
    <dbReference type="NCBI Taxonomy" id="1834189"/>
    <lineage>
        <taxon>Bacteria</taxon>
        <taxon>Bacillati</taxon>
        <taxon>Bacillota</taxon>
        <taxon>Bacilli</taxon>
        <taxon>Lactobacillales</taxon>
        <taxon>Enterococcaceae</taxon>
        <taxon>Enterococcus</taxon>
    </lineage>
</organism>
<sequence>MVEQYNQATSYKVFIHVDAASGGLFTPFVDSEPDWDFRLNNVISINTSGHKYGLVSPGVGWVIWRGKKYLPEELIFEVSHLGGTMPAMAINFSHSASPIIGQYYNFLSFVFEGYQKIHQKTRVVANFSGKN</sequence>
<keyword evidence="5 8" id="KW-0663">Pyridoxal phosphate</keyword>
<feature type="modified residue" description="N6-(pyridoxal phosphate)lysine" evidence="8">
    <location>
        <position position="51"/>
    </location>
</feature>
<dbReference type="Pfam" id="PF00282">
    <property type="entry name" value="Pyridoxal_deC"/>
    <property type="match status" value="1"/>
</dbReference>
<evidence type="ECO:0000256" key="6">
    <source>
        <dbReference type="ARBA" id="ARBA00023239"/>
    </source>
</evidence>
<reference evidence="10 11" key="2">
    <citation type="submission" date="2024-03" db="EMBL/GenBank/DDBJ databases">
        <title>The Genome Sequence of Enterococcus sp. DIV0205d.</title>
        <authorList>
            <consortium name="The Broad Institute Genomics Platform"/>
            <consortium name="The Broad Institute Microbial Omics Core"/>
            <consortium name="The Broad Institute Genomic Center for Infectious Diseases"/>
            <person name="Earl A."/>
            <person name="Manson A."/>
            <person name="Gilmore M."/>
            <person name="Schwartman J."/>
            <person name="Shea T."/>
            <person name="Abouelleil A."/>
            <person name="Cao P."/>
            <person name="Chapman S."/>
            <person name="Cusick C."/>
            <person name="Young S."/>
            <person name="Neafsey D."/>
            <person name="Nusbaum C."/>
            <person name="Birren B."/>
        </authorList>
    </citation>
    <scope>NUCLEOTIDE SEQUENCE [LARGE SCALE GENOMIC DNA]</scope>
    <source>
        <strain evidence="10 11">7F3_DIV0205</strain>
    </source>
</reference>
<comment type="similarity">
    <text evidence="2 9">Belongs to the group II decarboxylase family.</text>
</comment>
<dbReference type="InterPro" id="IPR010107">
    <property type="entry name" value="Glutamate_decarboxylase"/>
</dbReference>
<dbReference type="InterPro" id="IPR015424">
    <property type="entry name" value="PyrdxlP-dep_Trfase"/>
</dbReference>
<dbReference type="InterPro" id="IPR002129">
    <property type="entry name" value="PyrdxlP-dep_de-COase"/>
</dbReference>
<dbReference type="PANTHER" id="PTHR43321">
    <property type="entry name" value="GLUTAMATE DECARBOXYLASE"/>
    <property type="match status" value="1"/>
</dbReference>
<protein>
    <recommendedName>
        <fullName evidence="3">glutamate decarboxylase</fullName>
        <ecNumber evidence="3">4.1.1.15</ecNumber>
    </recommendedName>
</protein>
<dbReference type="Gene3D" id="3.40.640.10">
    <property type="entry name" value="Type I PLP-dependent aspartate aminotransferase-like (Major domain)"/>
    <property type="match status" value="1"/>
</dbReference>
<keyword evidence="6 9" id="KW-0456">Lyase</keyword>
<evidence type="ECO:0000256" key="5">
    <source>
        <dbReference type="ARBA" id="ARBA00022898"/>
    </source>
</evidence>
<gene>
    <name evidence="10" type="ORF">A5821_002847</name>
</gene>
<dbReference type="SUPFAM" id="SSF53383">
    <property type="entry name" value="PLP-dependent transferases"/>
    <property type="match status" value="1"/>
</dbReference>
<comment type="cofactor">
    <cofactor evidence="1 8 9">
        <name>pyridoxal 5'-phosphate</name>
        <dbReference type="ChEBI" id="CHEBI:597326"/>
    </cofactor>
</comment>
<dbReference type="AlphaFoldDB" id="A0AAQ3WAF0"/>
<comment type="catalytic activity">
    <reaction evidence="7">
        <text>L-glutamate + H(+) = 4-aminobutanoate + CO2</text>
        <dbReference type="Rhea" id="RHEA:17785"/>
        <dbReference type="ChEBI" id="CHEBI:15378"/>
        <dbReference type="ChEBI" id="CHEBI:16526"/>
        <dbReference type="ChEBI" id="CHEBI:29985"/>
        <dbReference type="ChEBI" id="CHEBI:59888"/>
        <dbReference type="EC" id="4.1.1.15"/>
    </reaction>
</comment>
<dbReference type="PANTHER" id="PTHR43321:SF3">
    <property type="entry name" value="GLUTAMATE DECARBOXYLASE"/>
    <property type="match status" value="1"/>
</dbReference>
<dbReference type="Proteomes" id="UP000194948">
    <property type="component" value="Chromosome"/>
</dbReference>
<evidence type="ECO:0000256" key="9">
    <source>
        <dbReference type="RuleBase" id="RU000382"/>
    </source>
</evidence>
<keyword evidence="11" id="KW-1185">Reference proteome</keyword>
<evidence type="ECO:0000256" key="7">
    <source>
        <dbReference type="ARBA" id="ARBA00048868"/>
    </source>
</evidence>
<dbReference type="GO" id="GO:0004058">
    <property type="term" value="F:aromatic-L-amino-acid decarboxylase activity"/>
    <property type="evidence" value="ECO:0007669"/>
    <property type="project" value="UniProtKB-ARBA"/>
</dbReference>
<reference evidence="11" key="1">
    <citation type="submission" date="2017-05" db="EMBL/GenBank/DDBJ databases">
        <title>The Genome Sequence of EEnterococcus faecalis 9F2_4866.</title>
        <authorList>
            <consortium name="The Broad Institute Genomics Platform"/>
            <consortium name="The Broad Institute Genomic Center for Infectious Diseases"/>
            <person name="Earl A."/>
            <person name="Manson A."/>
            <person name="Schwartman J."/>
            <person name="Gilmore M."/>
            <person name="Abouelleil A."/>
            <person name="Cao P."/>
            <person name="Chapman S."/>
            <person name="Cusick C."/>
            <person name="Shea T."/>
            <person name="Young S."/>
            <person name="Neafsey D."/>
            <person name="Nusbaum C."/>
            <person name="Birren B."/>
        </authorList>
    </citation>
    <scope>NUCLEOTIDE SEQUENCE [LARGE SCALE GENOMIC DNA]</scope>
    <source>
        <strain evidence="11">7F3_DIV0205</strain>
    </source>
</reference>
<dbReference type="EC" id="4.1.1.15" evidence="3"/>
<accession>A0AAQ3WAF0</accession>
<dbReference type="InterPro" id="IPR015421">
    <property type="entry name" value="PyrdxlP-dep_Trfase_major"/>
</dbReference>
<evidence type="ECO:0000256" key="8">
    <source>
        <dbReference type="PIRSR" id="PIRSR602129-50"/>
    </source>
</evidence>
<evidence type="ECO:0000256" key="4">
    <source>
        <dbReference type="ARBA" id="ARBA00022793"/>
    </source>
</evidence>
<keyword evidence="4" id="KW-0210">Decarboxylase</keyword>
<evidence type="ECO:0000256" key="2">
    <source>
        <dbReference type="ARBA" id="ARBA00009533"/>
    </source>
</evidence>
<dbReference type="EMBL" id="CP147244">
    <property type="protein sequence ID" value="WYK01710.1"/>
    <property type="molecule type" value="Genomic_DNA"/>
</dbReference>
<dbReference type="GO" id="GO:0005829">
    <property type="term" value="C:cytosol"/>
    <property type="evidence" value="ECO:0007669"/>
    <property type="project" value="TreeGrafter"/>
</dbReference>
<dbReference type="GO" id="GO:0006538">
    <property type="term" value="P:L-glutamate catabolic process"/>
    <property type="evidence" value="ECO:0007669"/>
    <property type="project" value="TreeGrafter"/>
</dbReference>
<proteinExistence type="inferred from homology"/>
<evidence type="ECO:0000256" key="1">
    <source>
        <dbReference type="ARBA" id="ARBA00001933"/>
    </source>
</evidence>